<dbReference type="Proteomes" id="UP000233551">
    <property type="component" value="Unassembled WGS sequence"/>
</dbReference>
<reference evidence="2 3" key="1">
    <citation type="submission" date="2017-11" db="EMBL/GenBank/DDBJ databases">
        <title>De-novo sequencing of pomegranate (Punica granatum L.) genome.</title>
        <authorList>
            <person name="Akparov Z."/>
            <person name="Amiraslanov A."/>
            <person name="Hajiyeva S."/>
            <person name="Abbasov M."/>
            <person name="Kaur K."/>
            <person name="Hamwieh A."/>
            <person name="Solovyev V."/>
            <person name="Salamov A."/>
            <person name="Braich B."/>
            <person name="Kosarev P."/>
            <person name="Mahmoud A."/>
            <person name="Hajiyev E."/>
            <person name="Babayeva S."/>
            <person name="Izzatullayeva V."/>
            <person name="Mammadov A."/>
            <person name="Mammadov A."/>
            <person name="Sharifova S."/>
            <person name="Ojaghi J."/>
            <person name="Eynullazada K."/>
            <person name="Bayramov B."/>
            <person name="Abdulazimova A."/>
            <person name="Shahmuradov I."/>
        </authorList>
    </citation>
    <scope>NUCLEOTIDE SEQUENCE [LARGE SCALE GENOMIC DNA]</scope>
    <source>
        <strain evidence="3">cv. AG2017</strain>
        <tissue evidence="2">Leaf</tissue>
    </source>
</reference>
<proteinExistence type="predicted"/>
<sequence length="138" mass="14778">MSISFSSDQLQLPVHSRRSGVSLNSCLRPKVLQVMVRSQPKQPGKTRVHPKWLMKGSPVIVGHPMAMGSSGFHRVDHENCSGKAVNKHASRQTGSSPNPQSMSPTESPSCTDPNVVLVGARMLGLGVFSVPGMRDGHA</sequence>
<gene>
    <name evidence="2" type="ORF">CRG98_012347</name>
</gene>
<evidence type="ECO:0000313" key="2">
    <source>
        <dbReference type="EMBL" id="PKI67275.1"/>
    </source>
</evidence>
<evidence type="ECO:0000256" key="1">
    <source>
        <dbReference type="SAM" id="MobiDB-lite"/>
    </source>
</evidence>
<name>A0A2I0KFI8_PUNGR</name>
<evidence type="ECO:0000313" key="3">
    <source>
        <dbReference type="Proteomes" id="UP000233551"/>
    </source>
</evidence>
<comment type="caution">
    <text evidence="2">The sequence shown here is derived from an EMBL/GenBank/DDBJ whole genome shotgun (WGS) entry which is preliminary data.</text>
</comment>
<dbReference type="EMBL" id="PGOL01000623">
    <property type="protein sequence ID" value="PKI67275.1"/>
    <property type="molecule type" value="Genomic_DNA"/>
</dbReference>
<feature type="region of interest" description="Disordered" evidence="1">
    <location>
        <begin position="68"/>
        <end position="113"/>
    </location>
</feature>
<dbReference type="AlphaFoldDB" id="A0A2I0KFI8"/>
<accession>A0A2I0KFI8</accession>
<organism evidence="2 3">
    <name type="scientific">Punica granatum</name>
    <name type="common">Pomegranate</name>
    <dbReference type="NCBI Taxonomy" id="22663"/>
    <lineage>
        <taxon>Eukaryota</taxon>
        <taxon>Viridiplantae</taxon>
        <taxon>Streptophyta</taxon>
        <taxon>Embryophyta</taxon>
        <taxon>Tracheophyta</taxon>
        <taxon>Spermatophyta</taxon>
        <taxon>Magnoliopsida</taxon>
        <taxon>eudicotyledons</taxon>
        <taxon>Gunneridae</taxon>
        <taxon>Pentapetalae</taxon>
        <taxon>rosids</taxon>
        <taxon>malvids</taxon>
        <taxon>Myrtales</taxon>
        <taxon>Lythraceae</taxon>
        <taxon>Punica</taxon>
    </lineage>
</organism>
<keyword evidence="3" id="KW-1185">Reference proteome</keyword>
<protein>
    <submittedName>
        <fullName evidence="2">Uncharacterized protein</fullName>
    </submittedName>
</protein>
<feature type="compositionally biased region" description="Polar residues" evidence="1">
    <location>
        <begin position="91"/>
        <end position="112"/>
    </location>
</feature>